<reference evidence="1" key="1">
    <citation type="submission" date="2024-05" db="EMBL/GenBank/DDBJ databases">
        <title>Genome sequencing of novel strain.</title>
        <authorList>
            <person name="Ganbat D."/>
            <person name="Ganbat S."/>
            <person name="Lee S.-J."/>
        </authorList>
    </citation>
    <scope>NUCLEOTIDE SEQUENCE</scope>
    <source>
        <strain evidence="1">SMD15-11</strain>
    </source>
</reference>
<dbReference type="KEGG" id="tcd:AAIA72_16440"/>
<dbReference type="AlphaFoldDB" id="A0AB39UWK6"/>
<protein>
    <submittedName>
        <fullName evidence="1">Uncharacterized protein</fullName>
    </submittedName>
</protein>
<accession>A0AB39UWK6</accession>
<proteinExistence type="predicted"/>
<evidence type="ECO:0000313" key="1">
    <source>
        <dbReference type="EMBL" id="XDT72363.1"/>
    </source>
</evidence>
<name>A0AB39UWK6_9GAMM</name>
<dbReference type="EMBL" id="CP154858">
    <property type="protein sequence ID" value="XDT72363.1"/>
    <property type="molecule type" value="Genomic_DNA"/>
</dbReference>
<organism evidence="1">
    <name type="scientific">Thermohahella caldifontis</name>
    <dbReference type="NCBI Taxonomy" id="3142973"/>
    <lineage>
        <taxon>Bacteria</taxon>
        <taxon>Pseudomonadati</taxon>
        <taxon>Pseudomonadota</taxon>
        <taxon>Gammaproteobacteria</taxon>
        <taxon>Oceanospirillales</taxon>
        <taxon>Hahellaceae</taxon>
        <taxon>Thermohahella</taxon>
    </lineage>
</organism>
<dbReference type="RefSeq" id="WP_369601373.1">
    <property type="nucleotide sequence ID" value="NZ_CP154858.1"/>
</dbReference>
<sequence>MTLTIVLLIILTGLAAYIAIQVTSVRQILQRGIEVRTITEHGEAPPVLHVELLNPLQVARSESSVGGVLAKMSPGLIQRHVAQRVAEELMAGFRERGIEARISIDIYK</sequence>
<gene>
    <name evidence="1" type="ORF">AAIA72_16440</name>
</gene>